<keyword evidence="2" id="KW-1185">Reference proteome</keyword>
<organism evidence="1 2">
    <name type="scientific">Trifolium medium</name>
    <dbReference type="NCBI Taxonomy" id="97028"/>
    <lineage>
        <taxon>Eukaryota</taxon>
        <taxon>Viridiplantae</taxon>
        <taxon>Streptophyta</taxon>
        <taxon>Embryophyta</taxon>
        <taxon>Tracheophyta</taxon>
        <taxon>Spermatophyta</taxon>
        <taxon>Magnoliopsida</taxon>
        <taxon>eudicotyledons</taxon>
        <taxon>Gunneridae</taxon>
        <taxon>Pentapetalae</taxon>
        <taxon>rosids</taxon>
        <taxon>fabids</taxon>
        <taxon>Fabales</taxon>
        <taxon>Fabaceae</taxon>
        <taxon>Papilionoideae</taxon>
        <taxon>50 kb inversion clade</taxon>
        <taxon>NPAAA clade</taxon>
        <taxon>Hologalegina</taxon>
        <taxon>IRL clade</taxon>
        <taxon>Trifolieae</taxon>
        <taxon>Trifolium</taxon>
    </lineage>
</organism>
<comment type="caution">
    <text evidence="1">The sequence shown here is derived from an EMBL/GenBank/DDBJ whole genome shotgun (WGS) entry which is preliminary data.</text>
</comment>
<dbReference type="Proteomes" id="UP000265520">
    <property type="component" value="Unassembled WGS sequence"/>
</dbReference>
<reference evidence="1 2" key="1">
    <citation type="journal article" date="2018" name="Front. Plant Sci.">
        <title>Red Clover (Trifolium pratense) and Zigzag Clover (T. medium) - A Picture of Genomic Similarities and Differences.</title>
        <authorList>
            <person name="Dluhosova J."/>
            <person name="Istvanek J."/>
            <person name="Nedelnik J."/>
            <person name="Repkova J."/>
        </authorList>
    </citation>
    <scope>NUCLEOTIDE SEQUENCE [LARGE SCALE GENOMIC DNA]</scope>
    <source>
        <strain evidence="2">cv. 10/8</strain>
        <tissue evidence="1">Leaf</tissue>
    </source>
</reference>
<proteinExistence type="predicted"/>
<dbReference type="AlphaFoldDB" id="A0A392VCY2"/>
<evidence type="ECO:0000313" key="1">
    <source>
        <dbReference type="EMBL" id="MCI85293.1"/>
    </source>
</evidence>
<name>A0A392VCY2_9FABA</name>
<accession>A0A392VCY2</accession>
<protein>
    <submittedName>
        <fullName evidence="1">Uncharacterized protein</fullName>
    </submittedName>
</protein>
<evidence type="ECO:0000313" key="2">
    <source>
        <dbReference type="Proteomes" id="UP000265520"/>
    </source>
</evidence>
<dbReference type="EMBL" id="LXQA011112046">
    <property type="protein sequence ID" value="MCI85293.1"/>
    <property type="molecule type" value="Genomic_DNA"/>
</dbReference>
<feature type="non-terminal residue" evidence="1">
    <location>
        <position position="1"/>
    </location>
</feature>
<sequence length="31" mass="3431">AVLMDRDHVRWLSPLRATATRGVPGLSEGLR</sequence>